<dbReference type="HOGENOM" id="CLU_103448_0_0_1"/>
<evidence type="ECO:0000313" key="3">
    <source>
        <dbReference type="EMBL" id="KIK40388.1"/>
    </source>
</evidence>
<accession>A0A0D0B9M9</accession>
<evidence type="ECO:0000313" key="4">
    <source>
        <dbReference type="Proteomes" id="UP000054485"/>
    </source>
</evidence>
<keyword evidence="2" id="KW-0812">Transmembrane</keyword>
<organism evidence="3 4">
    <name type="scientific">Suillus luteus UH-Slu-Lm8-n1</name>
    <dbReference type="NCBI Taxonomy" id="930992"/>
    <lineage>
        <taxon>Eukaryota</taxon>
        <taxon>Fungi</taxon>
        <taxon>Dikarya</taxon>
        <taxon>Basidiomycota</taxon>
        <taxon>Agaricomycotina</taxon>
        <taxon>Agaricomycetes</taxon>
        <taxon>Agaricomycetidae</taxon>
        <taxon>Boletales</taxon>
        <taxon>Suillineae</taxon>
        <taxon>Suillaceae</taxon>
        <taxon>Suillus</taxon>
    </lineage>
</organism>
<dbReference type="EMBL" id="KN835304">
    <property type="protein sequence ID" value="KIK40388.1"/>
    <property type="molecule type" value="Genomic_DNA"/>
</dbReference>
<feature type="transmembrane region" description="Helical" evidence="2">
    <location>
        <begin position="126"/>
        <end position="146"/>
    </location>
</feature>
<protein>
    <submittedName>
        <fullName evidence="3">Uncharacterized protein</fullName>
    </submittedName>
</protein>
<dbReference type="InParanoid" id="A0A0D0B9M9"/>
<feature type="compositionally biased region" description="Polar residues" evidence="1">
    <location>
        <begin position="55"/>
        <end position="65"/>
    </location>
</feature>
<evidence type="ECO:0000256" key="1">
    <source>
        <dbReference type="SAM" id="MobiDB-lite"/>
    </source>
</evidence>
<sequence>MSTSPRICNVVGNWRTTPIFPVNIDLEGQTVTGAHASFTLPAATQTAHSAAAPTRTPQQNDNTTGPMDDFFGITRTRATHESRHDSYVVPSRISMAWDVDAPPPYADAEPPAYSSSRAEPVTLAMYLFKFGFLFPPFWVLGAIILLSPLKAPADFEPTKSEDERRELVHFMRGAEIKWAKRSAWALLIFLVVIGIIAGAIIGVLRA</sequence>
<dbReference type="Proteomes" id="UP000054485">
    <property type="component" value="Unassembled WGS sequence"/>
</dbReference>
<feature type="compositionally biased region" description="Low complexity" evidence="1">
    <location>
        <begin position="45"/>
        <end position="54"/>
    </location>
</feature>
<name>A0A0D0B9M9_9AGAM</name>
<feature type="region of interest" description="Disordered" evidence="1">
    <location>
        <begin position="45"/>
        <end position="66"/>
    </location>
</feature>
<evidence type="ECO:0000256" key="2">
    <source>
        <dbReference type="SAM" id="Phobius"/>
    </source>
</evidence>
<feature type="transmembrane region" description="Helical" evidence="2">
    <location>
        <begin position="183"/>
        <end position="204"/>
    </location>
</feature>
<gene>
    <name evidence="3" type="ORF">CY34DRAFT_807237</name>
</gene>
<proteinExistence type="predicted"/>
<keyword evidence="4" id="KW-1185">Reference proteome</keyword>
<dbReference type="OrthoDB" id="3358294at2759"/>
<reference evidence="4" key="2">
    <citation type="submission" date="2015-01" db="EMBL/GenBank/DDBJ databases">
        <title>Evolutionary Origins and Diversification of the Mycorrhizal Mutualists.</title>
        <authorList>
            <consortium name="DOE Joint Genome Institute"/>
            <consortium name="Mycorrhizal Genomics Consortium"/>
            <person name="Kohler A."/>
            <person name="Kuo A."/>
            <person name="Nagy L.G."/>
            <person name="Floudas D."/>
            <person name="Copeland A."/>
            <person name="Barry K.W."/>
            <person name="Cichocki N."/>
            <person name="Veneault-Fourrey C."/>
            <person name="LaButti K."/>
            <person name="Lindquist E.A."/>
            <person name="Lipzen A."/>
            <person name="Lundell T."/>
            <person name="Morin E."/>
            <person name="Murat C."/>
            <person name="Riley R."/>
            <person name="Ohm R."/>
            <person name="Sun H."/>
            <person name="Tunlid A."/>
            <person name="Henrissat B."/>
            <person name="Grigoriev I.V."/>
            <person name="Hibbett D.S."/>
            <person name="Martin F."/>
        </authorList>
    </citation>
    <scope>NUCLEOTIDE SEQUENCE [LARGE SCALE GENOMIC DNA]</scope>
    <source>
        <strain evidence="4">UH-Slu-Lm8-n1</strain>
    </source>
</reference>
<dbReference type="AlphaFoldDB" id="A0A0D0B9M9"/>
<keyword evidence="2" id="KW-1133">Transmembrane helix</keyword>
<keyword evidence="2" id="KW-0472">Membrane</keyword>
<reference evidence="3 4" key="1">
    <citation type="submission" date="2014-04" db="EMBL/GenBank/DDBJ databases">
        <authorList>
            <consortium name="DOE Joint Genome Institute"/>
            <person name="Kuo A."/>
            <person name="Ruytinx J."/>
            <person name="Rineau F."/>
            <person name="Colpaert J."/>
            <person name="Kohler A."/>
            <person name="Nagy L.G."/>
            <person name="Floudas D."/>
            <person name="Copeland A."/>
            <person name="Barry K.W."/>
            <person name="Cichocki N."/>
            <person name="Veneault-Fourrey C."/>
            <person name="LaButti K."/>
            <person name="Lindquist E.A."/>
            <person name="Lipzen A."/>
            <person name="Lundell T."/>
            <person name="Morin E."/>
            <person name="Murat C."/>
            <person name="Sun H."/>
            <person name="Tunlid A."/>
            <person name="Henrissat B."/>
            <person name="Grigoriev I.V."/>
            <person name="Hibbett D.S."/>
            <person name="Martin F."/>
            <person name="Nordberg H.P."/>
            <person name="Cantor M.N."/>
            <person name="Hua S.X."/>
        </authorList>
    </citation>
    <scope>NUCLEOTIDE SEQUENCE [LARGE SCALE GENOMIC DNA]</scope>
    <source>
        <strain evidence="3 4">UH-Slu-Lm8-n1</strain>
    </source>
</reference>